<dbReference type="CDD" id="cd00761">
    <property type="entry name" value="Glyco_tranf_GTA_type"/>
    <property type="match status" value="1"/>
</dbReference>
<evidence type="ECO:0000313" key="1">
    <source>
        <dbReference type="EMBL" id="TBN40485.1"/>
    </source>
</evidence>
<dbReference type="Proteomes" id="UP000293520">
    <property type="component" value="Unassembled WGS sequence"/>
</dbReference>
<keyword evidence="1" id="KW-0808">Transferase</keyword>
<proteinExistence type="predicted"/>
<reference evidence="1 2" key="1">
    <citation type="submission" date="2019-02" db="EMBL/GenBank/DDBJ databases">
        <title>Paracoccus subflavus sp. nov., isolated from marine sediment of the Pacific Ocean.</title>
        <authorList>
            <person name="Zhang G."/>
        </authorList>
    </citation>
    <scope>NUCLEOTIDE SEQUENCE [LARGE SCALE GENOMIC DNA]</scope>
    <source>
        <strain evidence="1 2">GY0581</strain>
    </source>
</reference>
<dbReference type="RefSeq" id="WP_130990949.1">
    <property type="nucleotide sequence ID" value="NZ_SISK01000005.1"/>
</dbReference>
<keyword evidence="2" id="KW-1185">Reference proteome</keyword>
<name>A0A4Q9G0K1_9RHOB</name>
<comment type="caution">
    <text evidence="1">The sequence shown here is derived from an EMBL/GenBank/DDBJ whole genome shotgun (WGS) entry which is preliminary data.</text>
</comment>
<dbReference type="SUPFAM" id="SSF53448">
    <property type="entry name" value="Nucleotide-diphospho-sugar transferases"/>
    <property type="match status" value="1"/>
</dbReference>
<protein>
    <submittedName>
        <fullName evidence="1">Glycosyltransferase family 2 protein</fullName>
    </submittedName>
</protein>
<dbReference type="EMBL" id="SISK01000005">
    <property type="protein sequence ID" value="TBN40485.1"/>
    <property type="molecule type" value="Genomic_DNA"/>
</dbReference>
<gene>
    <name evidence="1" type="ORF">EYE42_08840</name>
</gene>
<dbReference type="AlphaFoldDB" id="A0A4Q9G0K1"/>
<sequence length="349" mass="39823">MTDAPPPAWRRAWSAWRLQGKRRTLLRRCLRAGRELTPLADRTAAIRPGDILCLATVRNEMLRLPEWLDHYRRLGVSAFLIVDNASTDGTDRFLRGQPDVSLWRAAGAYREARFGMDWLGALLFRHGHGHWCVTADADELLIYPGWDSRPLPDLVAHLDAAGRPAMGAMMLDLYPRGPLDRADAPEGAPLTDRLPWFDPAPYRCRMVHPRRNRILHGGARERVFFASEPQRGPTLNKLPLIRWDRRYVYINSTHSALPPRLNDEYDGPGDPRLSGILLHGKFLPDSAARAAEELDRGQHFIDPVAYRPYHAAVVQAPVLWHEDSVRYRDWRQLQNLGLMDSGDWMTTEG</sequence>
<dbReference type="GO" id="GO:0016740">
    <property type="term" value="F:transferase activity"/>
    <property type="evidence" value="ECO:0007669"/>
    <property type="project" value="UniProtKB-KW"/>
</dbReference>
<dbReference type="InterPro" id="IPR029044">
    <property type="entry name" value="Nucleotide-diphossugar_trans"/>
</dbReference>
<evidence type="ECO:0000313" key="2">
    <source>
        <dbReference type="Proteomes" id="UP000293520"/>
    </source>
</evidence>
<dbReference type="OrthoDB" id="3010234at2"/>
<dbReference type="Pfam" id="PF13704">
    <property type="entry name" value="Glyco_tranf_2_4"/>
    <property type="match status" value="1"/>
</dbReference>
<accession>A0A4Q9G0K1</accession>
<organism evidence="1 2">
    <name type="scientific">Paracoccus subflavus</name>
    <dbReference type="NCBI Taxonomy" id="2528244"/>
    <lineage>
        <taxon>Bacteria</taxon>
        <taxon>Pseudomonadati</taxon>
        <taxon>Pseudomonadota</taxon>
        <taxon>Alphaproteobacteria</taxon>
        <taxon>Rhodobacterales</taxon>
        <taxon>Paracoccaceae</taxon>
        <taxon>Paracoccus</taxon>
    </lineage>
</organism>